<proteinExistence type="predicted"/>
<keyword evidence="2" id="KW-1185">Reference proteome</keyword>
<organism evidence="1 2">
    <name type="scientific">Legionella busanensis</name>
    <dbReference type="NCBI Taxonomy" id="190655"/>
    <lineage>
        <taxon>Bacteria</taxon>
        <taxon>Pseudomonadati</taxon>
        <taxon>Pseudomonadota</taxon>
        <taxon>Gammaproteobacteria</taxon>
        <taxon>Legionellales</taxon>
        <taxon>Legionellaceae</taxon>
        <taxon>Legionella</taxon>
    </lineage>
</organism>
<gene>
    <name evidence="1" type="ORF">NCTC13316_00772</name>
</gene>
<dbReference type="EMBL" id="UGOD01000001">
    <property type="protein sequence ID" value="STX50689.1"/>
    <property type="molecule type" value="Genomic_DNA"/>
</dbReference>
<evidence type="ECO:0000313" key="2">
    <source>
        <dbReference type="Proteomes" id="UP000254794"/>
    </source>
</evidence>
<name>A0A378JKE4_9GAMM</name>
<dbReference type="AlphaFoldDB" id="A0A378JKE4"/>
<dbReference type="OrthoDB" id="5649092at2"/>
<protein>
    <submittedName>
        <fullName evidence="1">Uncharacterized protein</fullName>
    </submittedName>
</protein>
<accession>A0A378JKE4</accession>
<dbReference type="RefSeq" id="WP_115330389.1">
    <property type="nucleotide sequence ID" value="NZ_CAAAHP010000004.1"/>
</dbReference>
<evidence type="ECO:0000313" key="1">
    <source>
        <dbReference type="EMBL" id="STX50689.1"/>
    </source>
</evidence>
<dbReference type="Proteomes" id="UP000254794">
    <property type="component" value="Unassembled WGS sequence"/>
</dbReference>
<sequence>MSQIAFYLCHLKTSQLNFFNKEFEPVAAESLSGLFAYIFFKKTSILIISNLTGYQSNHAGINLIQKALIKRLSEKTLRQPIDITLSRNEPDFGGELLLLKGEIIFWNFKSRSYSEKYEALHDGSLNLKQQIMESGLLPKRFINIKRAEYFQENYLKIYFAPNGQYRQNPYQVVQLLSAALDLPPLLNNHQKLSGPIIEAGAKHKANHPPITAADNSFSFFSRALENRSVALEPDLPKI</sequence>
<reference evidence="1 2" key="1">
    <citation type="submission" date="2018-06" db="EMBL/GenBank/DDBJ databases">
        <authorList>
            <consortium name="Pathogen Informatics"/>
            <person name="Doyle S."/>
        </authorList>
    </citation>
    <scope>NUCLEOTIDE SEQUENCE [LARGE SCALE GENOMIC DNA]</scope>
    <source>
        <strain evidence="1 2">NCTC13316</strain>
    </source>
</reference>